<dbReference type="EMBL" id="PGGK01000001">
    <property type="protein sequence ID" value="TGC11431.1"/>
    <property type="molecule type" value="Genomic_DNA"/>
</dbReference>
<evidence type="ECO:0000256" key="1">
    <source>
        <dbReference type="ARBA" id="ARBA00023004"/>
    </source>
</evidence>
<keyword evidence="4" id="KW-1185">Reference proteome</keyword>
<dbReference type="SUPFAM" id="SSF50037">
    <property type="entry name" value="C-terminal domain of transcriptional repressors"/>
    <property type="match status" value="1"/>
</dbReference>
<proteinExistence type="predicted"/>
<dbReference type="GO" id="GO:0046914">
    <property type="term" value="F:transition metal ion binding"/>
    <property type="evidence" value="ECO:0007669"/>
    <property type="project" value="InterPro"/>
</dbReference>
<dbReference type="InterPro" id="IPR007167">
    <property type="entry name" value="Fe-transptr_FeoA-like"/>
</dbReference>
<dbReference type="PANTHER" id="PTHR42954">
    <property type="entry name" value="FE(2+) TRANSPORT PROTEIN A"/>
    <property type="match status" value="1"/>
</dbReference>
<dbReference type="SMART" id="SM00899">
    <property type="entry name" value="FeoA"/>
    <property type="match status" value="1"/>
</dbReference>
<sequence length="77" mass="8776">MSEITLDTLKPGDLAKITKVRVKGHTRRKLFDMGMVAGSEIELIRKAPLGDPIEFRIKGYNLSIRKDEARQIFVHII</sequence>
<evidence type="ECO:0000313" key="4">
    <source>
        <dbReference type="Proteomes" id="UP000297295"/>
    </source>
</evidence>
<protein>
    <submittedName>
        <fullName evidence="3">Iron transporter</fullName>
    </submittedName>
</protein>
<evidence type="ECO:0000259" key="2">
    <source>
        <dbReference type="SMART" id="SM00899"/>
    </source>
</evidence>
<dbReference type="Gene3D" id="2.30.30.90">
    <property type="match status" value="1"/>
</dbReference>
<evidence type="ECO:0000313" key="3">
    <source>
        <dbReference type="EMBL" id="TGC11431.1"/>
    </source>
</evidence>
<accession>A0A4E0QDH5</accession>
<dbReference type="InterPro" id="IPR008988">
    <property type="entry name" value="Transcriptional_repressor_C"/>
</dbReference>
<organism evidence="3 4">
    <name type="scientific">Methanolobus halotolerans</name>
    <dbReference type="NCBI Taxonomy" id="2052935"/>
    <lineage>
        <taxon>Archaea</taxon>
        <taxon>Methanobacteriati</taxon>
        <taxon>Methanobacteriota</taxon>
        <taxon>Stenosarchaea group</taxon>
        <taxon>Methanomicrobia</taxon>
        <taxon>Methanosarcinales</taxon>
        <taxon>Methanosarcinaceae</taxon>
        <taxon>Methanolobus</taxon>
    </lineage>
</organism>
<dbReference type="InterPro" id="IPR052713">
    <property type="entry name" value="FeoA"/>
</dbReference>
<dbReference type="PANTHER" id="PTHR42954:SF2">
    <property type="entry name" value="FE(2+) TRANSPORT PROTEIN A"/>
    <property type="match status" value="1"/>
</dbReference>
<dbReference type="OrthoDB" id="87327at2157"/>
<dbReference type="Proteomes" id="UP000297295">
    <property type="component" value="Unassembled WGS sequence"/>
</dbReference>
<name>A0A4E0QDH5_9EURY</name>
<dbReference type="Pfam" id="PF04023">
    <property type="entry name" value="FeoA"/>
    <property type="match status" value="1"/>
</dbReference>
<dbReference type="RefSeq" id="WP_135387975.1">
    <property type="nucleotide sequence ID" value="NZ_PGGK01000001.1"/>
</dbReference>
<dbReference type="AlphaFoldDB" id="A0A4E0QDH5"/>
<keyword evidence="1" id="KW-0408">Iron</keyword>
<feature type="domain" description="Ferrous iron transporter FeoA-like" evidence="2">
    <location>
        <begin position="4"/>
        <end position="76"/>
    </location>
</feature>
<comment type="caution">
    <text evidence="3">The sequence shown here is derived from an EMBL/GenBank/DDBJ whole genome shotgun (WGS) entry which is preliminary data.</text>
</comment>
<reference evidence="3 4" key="1">
    <citation type="submission" date="2017-11" db="EMBL/GenBank/DDBJ databases">
        <title>Isolation and Characterization of Methanogenic Archaea from Saline Meromictic Lake at Siberia.</title>
        <authorList>
            <person name="Shen Y."/>
            <person name="Huang H.-H."/>
            <person name="Lai M.-C."/>
            <person name="Chen S.-C."/>
        </authorList>
    </citation>
    <scope>NUCLEOTIDE SEQUENCE [LARGE SCALE GENOMIC DNA]</scope>
    <source>
        <strain evidence="3 4">SY-01</strain>
    </source>
</reference>
<dbReference type="InterPro" id="IPR038157">
    <property type="entry name" value="FeoA_core_dom"/>
</dbReference>
<gene>
    <name evidence="3" type="ORF">CUN85_00710</name>
</gene>